<keyword evidence="4" id="KW-1185">Reference proteome</keyword>
<dbReference type="Gene3D" id="1.20.120.450">
    <property type="entry name" value="dinb family like domain"/>
    <property type="match status" value="1"/>
</dbReference>
<dbReference type="InterPro" id="IPR034660">
    <property type="entry name" value="DinB/YfiT-like"/>
</dbReference>
<dbReference type="PANTHER" id="PTHR40758">
    <property type="entry name" value="CONSERVED PROTEIN"/>
    <property type="match status" value="1"/>
</dbReference>
<evidence type="ECO:0000259" key="2">
    <source>
        <dbReference type="Pfam" id="PF11716"/>
    </source>
</evidence>
<dbReference type="SUPFAM" id="SSF109854">
    <property type="entry name" value="DinB/YfiT-like putative metalloenzymes"/>
    <property type="match status" value="1"/>
</dbReference>
<dbReference type="InterPro" id="IPR010872">
    <property type="entry name" value="MDMPI_C-term_domain"/>
</dbReference>
<dbReference type="AlphaFoldDB" id="A0A1E8PY03"/>
<organism evidence="3 4">
    <name type="scientific">Mycolicibacterium grossiae</name>
    <dbReference type="NCBI Taxonomy" id="1552759"/>
    <lineage>
        <taxon>Bacteria</taxon>
        <taxon>Bacillati</taxon>
        <taxon>Actinomycetota</taxon>
        <taxon>Actinomycetes</taxon>
        <taxon>Mycobacteriales</taxon>
        <taxon>Mycobacteriaceae</taxon>
        <taxon>Mycolicibacterium</taxon>
    </lineage>
</organism>
<evidence type="ECO:0000259" key="1">
    <source>
        <dbReference type="Pfam" id="PF07398"/>
    </source>
</evidence>
<sequence length="253" mass="28019">MDFRAALIEETNAFTDVVRSVDPSTLASTPVPTCPDWNLSQLVKHVGRGNRWSAQIIEERRYEPLDPREVRDGKPPEDPEAAIAWFRQGAQLILDAIDHVGGDARVWTFIGAKPAGWWVRRRVHETTVHRADAALALGQPFALSSELAADGISEWLTLNVAQADRHAPPLDRGVTLHLHATDEGLGPTGEWTITHDEDGVNWSHDHAKGEAALRGRSVDLLLAVTRRRSLDEAGIEVYGDQAVWDGWLARTPF</sequence>
<protein>
    <recommendedName>
        <fullName evidence="5">Maleylpyruvate isomerase family mycothiol-dependent enzyme</fullName>
    </recommendedName>
</protein>
<evidence type="ECO:0000313" key="3">
    <source>
        <dbReference type="EMBL" id="OFJ50579.1"/>
    </source>
</evidence>
<evidence type="ECO:0008006" key="5">
    <source>
        <dbReference type="Google" id="ProtNLM"/>
    </source>
</evidence>
<dbReference type="OrthoDB" id="3671213at2"/>
<dbReference type="InterPro" id="IPR024344">
    <property type="entry name" value="MDMPI_metal-binding"/>
</dbReference>
<dbReference type="InterPro" id="IPR017517">
    <property type="entry name" value="Maleyloyr_isom"/>
</dbReference>
<dbReference type="NCBIfam" id="TIGR03083">
    <property type="entry name" value="maleylpyruvate isomerase family mycothiol-dependent enzyme"/>
    <property type="match status" value="1"/>
</dbReference>
<dbReference type="Proteomes" id="UP000178953">
    <property type="component" value="Unassembled WGS sequence"/>
</dbReference>
<comment type="caution">
    <text evidence="3">The sequence shown here is derived from an EMBL/GenBank/DDBJ whole genome shotgun (WGS) entry which is preliminary data.</text>
</comment>
<dbReference type="GO" id="GO:0046872">
    <property type="term" value="F:metal ion binding"/>
    <property type="evidence" value="ECO:0007669"/>
    <property type="project" value="InterPro"/>
</dbReference>
<accession>A0A1E8PY03</accession>
<reference evidence="3 4" key="1">
    <citation type="submission" date="2016-09" db="EMBL/GenBank/DDBJ databases">
        <title>genome sequence of Mycobacterium sp. 739 SCH.</title>
        <authorList>
            <person name="Greninger A.L."/>
            <person name="Qin X."/>
            <person name="Jerome K."/>
            <person name="Vora S."/>
            <person name="Quinn K."/>
        </authorList>
    </citation>
    <scope>NUCLEOTIDE SEQUENCE [LARGE SCALE GENOMIC DNA]</scope>
    <source>
        <strain evidence="3 4">SCH</strain>
    </source>
</reference>
<name>A0A1E8PY03_9MYCO</name>
<dbReference type="Pfam" id="PF07398">
    <property type="entry name" value="MDMPI_C"/>
    <property type="match status" value="1"/>
</dbReference>
<dbReference type="GO" id="GO:0005886">
    <property type="term" value="C:plasma membrane"/>
    <property type="evidence" value="ECO:0007669"/>
    <property type="project" value="TreeGrafter"/>
</dbReference>
<gene>
    <name evidence="3" type="ORF">BEL07_27425</name>
</gene>
<dbReference type="PANTHER" id="PTHR40758:SF1">
    <property type="entry name" value="CONSERVED PROTEIN"/>
    <property type="match status" value="1"/>
</dbReference>
<feature type="domain" description="MDMPI C-terminal" evidence="1">
    <location>
        <begin position="146"/>
        <end position="245"/>
    </location>
</feature>
<feature type="domain" description="Mycothiol-dependent maleylpyruvate isomerase metal-binding" evidence="2">
    <location>
        <begin position="9"/>
        <end position="134"/>
    </location>
</feature>
<proteinExistence type="predicted"/>
<evidence type="ECO:0000313" key="4">
    <source>
        <dbReference type="Proteomes" id="UP000178953"/>
    </source>
</evidence>
<dbReference type="Pfam" id="PF11716">
    <property type="entry name" value="MDMPI_N"/>
    <property type="match status" value="1"/>
</dbReference>
<dbReference type="EMBL" id="MCHX01000110">
    <property type="protein sequence ID" value="OFJ50579.1"/>
    <property type="molecule type" value="Genomic_DNA"/>
</dbReference>
<dbReference type="RefSeq" id="WP_070356192.1">
    <property type="nucleotide sequence ID" value="NZ_CP043474.1"/>
</dbReference>